<dbReference type="InterPro" id="IPR006201">
    <property type="entry name" value="Neur_channel"/>
</dbReference>
<evidence type="ECO:0000256" key="3">
    <source>
        <dbReference type="ARBA" id="ARBA00022989"/>
    </source>
</evidence>
<dbReference type="GO" id="GO:0016020">
    <property type="term" value="C:membrane"/>
    <property type="evidence" value="ECO:0007669"/>
    <property type="project" value="UniProtKB-SubCell"/>
</dbReference>
<keyword evidence="5" id="KW-0406">Ion transport</keyword>
<dbReference type="RefSeq" id="XP_020909659.1">
    <property type="nucleotide sequence ID" value="XM_021054000.2"/>
</dbReference>
<reference evidence="8" key="1">
    <citation type="submission" date="2022-11" db="UniProtKB">
        <authorList>
            <consortium name="EnsemblMetazoa"/>
        </authorList>
    </citation>
    <scope>IDENTIFICATION</scope>
</reference>
<dbReference type="FunFam" id="2.70.170.10:FF:000028">
    <property type="entry name" value="AcetylCholine Receptor"/>
    <property type="match status" value="1"/>
</dbReference>
<evidence type="ECO:0000256" key="1">
    <source>
        <dbReference type="ARBA" id="ARBA00004141"/>
    </source>
</evidence>
<dbReference type="CDD" id="cd19051">
    <property type="entry name" value="LGIC_TM_cation"/>
    <property type="match status" value="1"/>
</dbReference>
<dbReference type="FunFam" id="1.20.58.390:FF:000043">
    <property type="entry name" value="AcetylCholine Receptor"/>
    <property type="match status" value="1"/>
</dbReference>
<comment type="similarity">
    <text evidence="5">Belongs to the ligand-gated ion channel (TC 1.A.9) family.</text>
</comment>
<dbReference type="GO" id="GO:0005230">
    <property type="term" value="F:extracellular ligand-gated monoatomic ion channel activity"/>
    <property type="evidence" value="ECO:0007669"/>
    <property type="project" value="InterPro"/>
</dbReference>
<name>A0A913YR12_EXADI</name>
<proteinExistence type="inferred from homology"/>
<dbReference type="AlphaFoldDB" id="A0A913YR12"/>
<dbReference type="OrthoDB" id="5975154at2759"/>
<dbReference type="GO" id="GO:0004888">
    <property type="term" value="F:transmembrane signaling receptor activity"/>
    <property type="evidence" value="ECO:0007669"/>
    <property type="project" value="InterPro"/>
</dbReference>
<accession>A0A913YR12</accession>
<dbReference type="PROSITE" id="PS00236">
    <property type="entry name" value="NEUROTR_ION_CHANNEL"/>
    <property type="match status" value="1"/>
</dbReference>
<feature type="chain" id="PRO_5039737638" evidence="5">
    <location>
        <begin position="23"/>
        <end position="555"/>
    </location>
</feature>
<dbReference type="Pfam" id="PF02932">
    <property type="entry name" value="Neur_chan_memb"/>
    <property type="match status" value="1"/>
</dbReference>
<dbReference type="InterPro" id="IPR036719">
    <property type="entry name" value="Neuro-gated_channel_TM_sf"/>
</dbReference>
<keyword evidence="4 5" id="KW-0472">Membrane</keyword>
<keyword evidence="9" id="KW-1185">Reference proteome</keyword>
<sequence>MVTKKKGFYLTVFGMMLVICRGYCFGEPQSPEEKDFVDGQERLFQKFLNKSNNRVRSIPISSNNKSVIVEFGYVVINIVEVNAKAQFIRMYGWVSQRWNNSRLTWNPADFGGVDEIAVRPNEVWVPDILLYNNIDHQDRHAGGRNSYKTDVVVKSTGENFWHNPSLFKLVCQISVIYFPLDEQNCTLKFGSWTQDNSRLQLRPMPIKFPSTYYTENGEWTVTKMWMCRKRKKYQCCQRKFDHIEFFIKMRRNASDYLINLIIPCCLISSMIFLGFILPPESGERIGLSITVLLAMTVFQQLTSEIMPSYDFPILGQYYFAIVLEISTSIVATTLILNFYHRTHRQMPYLIRRVVLEWTSRLVFLHDEVKKMYGKNNRRTNEENRVNLESKYDNKAKDSQRKSFRATTRRGRARTEGATGLELEHFDKYSDISERYSAEQNADTDTTQTLYGINVYPKFNIATGKSGDVREGKTFTGCCTDDSQDISDEERDLRKCEWTLAARILDRFVLVLSIVIGVVTVSAVFLRAPALWSFEKDISDLAHPAQDITKNCTKDE</sequence>
<dbReference type="Gene3D" id="2.70.170.10">
    <property type="entry name" value="Neurotransmitter-gated ion-channel ligand-binding domain"/>
    <property type="match status" value="1"/>
</dbReference>
<dbReference type="PRINTS" id="PR00252">
    <property type="entry name" value="NRIONCHANNEL"/>
</dbReference>
<dbReference type="InterPro" id="IPR018000">
    <property type="entry name" value="Neurotransmitter_ion_chnl_CS"/>
</dbReference>
<feature type="transmembrane region" description="Helical" evidence="5">
    <location>
        <begin position="256"/>
        <end position="278"/>
    </location>
</feature>
<organism evidence="8 9">
    <name type="scientific">Exaiptasia diaphana</name>
    <name type="common">Tropical sea anemone</name>
    <name type="synonym">Aiptasia pulchella</name>
    <dbReference type="NCBI Taxonomy" id="2652724"/>
    <lineage>
        <taxon>Eukaryota</taxon>
        <taxon>Metazoa</taxon>
        <taxon>Cnidaria</taxon>
        <taxon>Anthozoa</taxon>
        <taxon>Hexacorallia</taxon>
        <taxon>Actiniaria</taxon>
        <taxon>Aiptasiidae</taxon>
        <taxon>Exaiptasia</taxon>
    </lineage>
</organism>
<dbReference type="InterPro" id="IPR038050">
    <property type="entry name" value="Neuro_actylchol_rec"/>
</dbReference>
<keyword evidence="5" id="KW-0813">Transport</keyword>
<evidence type="ECO:0000256" key="2">
    <source>
        <dbReference type="ARBA" id="ARBA00022692"/>
    </source>
</evidence>
<evidence type="ECO:0000256" key="5">
    <source>
        <dbReference type="RuleBase" id="RU000687"/>
    </source>
</evidence>
<dbReference type="InterPro" id="IPR006202">
    <property type="entry name" value="Neur_chan_lig-bd"/>
</dbReference>
<feature type="domain" description="Neurotransmitter-gated ion-channel ligand-binding" evidence="6">
    <location>
        <begin position="40"/>
        <end position="252"/>
    </location>
</feature>
<keyword evidence="3 5" id="KW-1133">Transmembrane helix</keyword>
<dbReference type="RefSeq" id="XP_028517488.1">
    <property type="nucleotide sequence ID" value="XM_028661687.1"/>
</dbReference>
<dbReference type="SUPFAM" id="SSF90112">
    <property type="entry name" value="Neurotransmitter-gated ion-channel transmembrane pore"/>
    <property type="match status" value="1"/>
</dbReference>
<feature type="signal peptide" evidence="5">
    <location>
        <begin position="1"/>
        <end position="22"/>
    </location>
</feature>
<feature type="transmembrane region" description="Helical" evidence="5">
    <location>
        <begin position="503"/>
        <end position="525"/>
    </location>
</feature>
<protein>
    <submittedName>
        <fullName evidence="8">Uncharacterized protein</fullName>
    </submittedName>
</protein>
<evidence type="ECO:0000313" key="9">
    <source>
        <dbReference type="Proteomes" id="UP000887567"/>
    </source>
</evidence>
<dbReference type="CDD" id="cd18997">
    <property type="entry name" value="LGIC_ECD_nAChR"/>
    <property type="match status" value="1"/>
</dbReference>
<evidence type="ECO:0000259" key="6">
    <source>
        <dbReference type="Pfam" id="PF02931"/>
    </source>
</evidence>
<dbReference type="Gene3D" id="1.20.58.390">
    <property type="entry name" value="Neurotransmitter-gated ion-channel transmembrane domain"/>
    <property type="match status" value="1"/>
</dbReference>
<dbReference type="PANTHER" id="PTHR18945">
    <property type="entry name" value="NEUROTRANSMITTER GATED ION CHANNEL"/>
    <property type="match status" value="1"/>
</dbReference>
<comment type="subcellular location">
    <subcellularLocation>
        <location evidence="1">Membrane</location>
        <topology evidence="1">Multi-pass membrane protein</topology>
    </subcellularLocation>
</comment>
<keyword evidence="5" id="KW-0407">Ion channel</keyword>
<dbReference type="InterPro" id="IPR006029">
    <property type="entry name" value="Neurotrans-gated_channel_TM"/>
</dbReference>
<dbReference type="EnsemblMetazoa" id="XM_028661687.1">
    <property type="protein sequence ID" value="XP_028517488.1"/>
    <property type="gene ID" value="LOC110247551"/>
</dbReference>
<dbReference type="KEGG" id="epa:110247551"/>
<keyword evidence="5" id="KW-0732">Signal</keyword>
<keyword evidence="2 5" id="KW-0812">Transmembrane</keyword>
<dbReference type="SUPFAM" id="SSF63712">
    <property type="entry name" value="Nicotinic receptor ligand binding domain-like"/>
    <property type="match status" value="1"/>
</dbReference>
<dbReference type="Proteomes" id="UP000887567">
    <property type="component" value="Unplaced"/>
</dbReference>
<dbReference type="InterPro" id="IPR036734">
    <property type="entry name" value="Neur_chan_lig-bd_sf"/>
</dbReference>
<evidence type="ECO:0000259" key="7">
    <source>
        <dbReference type="Pfam" id="PF02932"/>
    </source>
</evidence>
<feature type="domain" description="Neurotransmitter-gated ion-channel transmembrane" evidence="7">
    <location>
        <begin position="260"/>
        <end position="515"/>
    </location>
</feature>
<feature type="transmembrane region" description="Helical" evidence="5">
    <location>
        <begin position="285"/>
        <end position="302"/>
    </location>
</feature>
<evidence type="ECO:0000256" key="4">
    <source>
        <dbReference type="ARBA" id="ARBA00023136"/>
    </source>
</evidence>
<dbReference type="Pfam" id="PF02931">
    <property type="entry name" value="Neur_chan_LBD"/>
    <property type="match status" value="1"/>
</dbReference>
<evidence type="ECO:0000313" key="8">
    <source>
        <dbReference type="EnsemblMetazoa" id="XP_028517488.1"/>
    </source>
</evidence>
<feature type="transmembrane region" description="Helical" evidence="5">
    <location>
        <begin position="317"/>
        <end position="339"/>
    </location>
</feature>
<dbReference type="GeneID" id="110247551"/>
<dbReference type="EnsemblMetazoa" id="XM_021054000.2">
    <property type="protein sequence ID" value="XP_020909659.1"/>
    <property type="gene ID" value="LOC110247551"/>
</dbReference>